<sequence length="243" mass="26044">MNDASPDPLAEFRAVNVEGTLRLAQQAVEAGVKQFVFVSSIKVNGERTMPGRPFIEDDPAAPEDPYSISKHEAEVGVRALAAGSGMSVTVVRPPLVYGPGVKANFERMMNWVARGVPLPLGCIENRRSFVGLTNLADLLCLCATHPAAEGRTFLAADGEDLSTTELLLRLGRALGRPARLLPVPPVVLAGCARAIGKAEVAGRLLDSLQVDASAARRILGWKPPRTVDEELEATARHFLATRY</sequence>
<organism evidence="2 3">
    <name type="scientific">Azoarcus indigens</name>
    <dbReference type="NCBI Taxonomy" id="29545"/>
    <lineage>
        <taxon>Bacteria</taxon>
        <taxon>Pseudomonadati</taxon>
        <taxon>Pseudomonadota</taxon>
        <taxon>Betaproteobacteria</taxon>
        <taxon>Rhodocyclales</taxon>
        <taxon>Zoogloeaceae</taxon>
        <taxon>Azoarcus</taxon>
    </lineage>
</organism>
<accession>A0A4R6E5S4</accession>
<comment type="caution">
    <text evidence="2">The sequence shown here is derived from an EMBL/GenBank/DDBJ whole genome shotgun (WGS) entry which is preliminary data.</text>
</comment>
<protein>
    <submittedName>
        <fullName evidence="2">Nucleoside-diphosphate-sugar epimerase</fullName>
    </submittedName>
</protein>
<dbReference type="Proteomes" id="UP000295129">
    <property type="component" value="Unassembled WGS sequence"/>
</dbReference>
<dbReference type="PANTHER" id="PTHR43245">
    <property type="entry name" value="BIFUNCTIONAL POLYMYXIN RESISTANCE PROTEIN ARNA"/>
    <property type="match status" value="1"/>
</dbReference>
<reference evidence="2 3" key="1">
    <citation type="submission" date="2019-03" db="EMBL/GenBank/DDBJ databases">
        <title>Genomic Encyclopedia of Type Strains, Phase IV (KMG-IV): sequencing the most valuable type-strain genomes for metagenomic binning, comparative biology and taxonomic classification.</title>
        <authorList>
            <person name="Goeker M."/>
        </authorList>
    </citation>
    <scope>NUCLEOTIDE SEQUENCE [LARGE SCALE GENOMIC DNA]</scope>
    <source>
        <strain evidence="2 3">DSM 12121</strain>
    </source>
</reference>
<dbReference type="EMBL" id="SNVV01000006">
    <property type="protein sequence ID" value="TDN52499.1"/>
    <property type="molecule type" value="Genomic_DNA"/>
</dbReference>
<evidence type="ECO:0000259" key="1">
    <source>
        <dbReference type="Pfam" id="PF01370"/>
    </source>
</evidence>
<dbReference type="InterPro" id="IPR050177">
    <property type="entry name" value="Lipid_A_modif_metabolic_enz"/>
</dbReference>
<name>A0A4R6E5S4_9RHOO</name>
<dbReference type="PANTHER" id="PTHR43245:SF58">
    <property type="entry name" value="BLL5923 PROTEIN"/>
    <property type="match status" value="1"/>
</dbReference>
<evidence type="ECO:0000313" key="3">
    <source>
        <dbReference type="Proteomes" id="UP000295129"/>
    </source>
</evidence>
<evidence type="ECO:0000313" key="2">
    <source>
        <dbReference type="EMBL" id="TDN52499.1"/>
    </source>
</evidence>
<proteinExistence type="predicted"/>
<dbReference type="Pfam" id="PF01370">
    <property type="entry name" value="Epimerase"/>
    <property type="match status" value="1"/>
</dbReference>
<dbReference type="Gene3D" id="3.40.50.720">
    <property type="entry name" value="NAD(P)-binding Rossmann-like Domain"/>
    <property type="match status" value="1"/>
</dbReference>
<keyword evidence="3" id="KW-1185">Reference proteome</keyword>
<dbReference type="SUPFAM" id="SSF51735">
    <property type="entry name" value="NAD(P)-binding Rossmann-fold domains"/>
    <property type="match status" value="1"/>
</dbReference>
<dbReference type="AlphaFoldDB" id="A0A4R6E5S4"/>
<dbReference type="InterPro" id="IPR001509">
    <property type="entry name" value="Epimerase_deHydtase"/>
</dbReference>
<feature type="domain" description="NAD-dependent epimerase/dehydratase" evidence="1">
    <location>
        <begin position="10"/>
        <end position="151"/>
    </location>
</feature>
<gene>
    <name evidence="2" type="ORF">C7389_106199</name>
</gene>
<dbReference type="InterPro" id="IPR036291">
    <property type="entry name" value="NAD(P)-bd_dom_sf"/>
</dbReference>